<dbReference type="SMART" id="SM00895">
    <property type="entry name" value="FCD"/>
    <property type="match status" value="1"/>
</dbReference>
<dbReference type="PANTHER" id="PTHR43537">
    <property type="entry name" value="TRANSCRIPTIONAL REGULATOR, GNTR FAMILY"/>
    <property type="match status" value="1"/>
</dbReference>
<feature type="domain" description="HTH gntR-type" evidence="4">
    <location>
        <begin position="7"/>
        <end position="75"/>
    </location>
</feature>
<keyword evidence="6" id="KW-1185">Reference proteome</keyword>
<sequence length="229" mass="25650">MLIKPVQTDRDTALTALRAFITQGGYTPGDRLPSERDLIESLSMSRATLRKALDALEREGVLWRHVGKGTFIAETDGKIGDRGLNEISHQLTPVKMMRARLAIEPAIAREAAINASGEAIVRMKLIQERARAADSWDEYEVQDDNFHRAVAQASDNILLLALFDELNSVRRSIALNIVVRGTDRPPDGHRSFEQHEEIIRAIDQREPAAAYDAMRTHIKSVSARLFEDV</sequence>
<evidence type="ECO:0000256" key="1">
    <source>
        <dbReference type="ARBA" id="ARBA00023015"/>
    </source>
</evidence>
<dbReference type="InterPro" id="IPR000524">
    <property type="entry name" value="Tscrpt_reg_HTH_GntR"/>
</dbReference>
<dbReference type="InterPro" id="IPR008920">
    <property type="entry name" value="TF_FadR/GntR_C"/>
</dbReference>
<dbReference type="Gene3D" id="1.10.10.10">
    <property type="entry name" value="Winged helix-like DNA-binding domain superfamily/Winged helix DNA-binding domain"/>
    <property type="match status" value="1"/>
</dbReference>
<dbReference type="GO" id="GO:0003677">
    <property type="term" value="F:DNA binding"/>
    <property type="evidence" value="ECO:0007669"/>
    <property type="project" value="UniProtKB-KW"/>
</dbReference>
<keyword evidence="3" id="KW-0804">Transcription</keyword>
<dbReference type="Pfam" id="PF07729">
    <property type="entry name" value="FCD"/>
    <property type="match status" value="1"/>
</dbReference>
<dbReference type="Proteomes" id="UP000503308">
    <property type="component" value="Chromosome"/>
</dbReference>
<dbReference type="SMART" id="SM00345">
    <property type="entry name" value="HTH_GNTR"/>
    <property type="match status" value="1"/>
</dbReference>
<keyword evidence="1" id="KW-0805">Transcription regulation</keyword>
<dbReference type="SUPFAM" id="SSF46785">
    <property type="entry name" value="Winged helix' DNA-binding domain"/>
    <property type="match status" value="1"/>
</dbReference>
<dbReference type="Gene3D" id="1.20.120.530">
    <property type="entry name" value="GntR ligand-binding domain-like"/>
    <property type="match status" value="1"/>
</dbReference>
<keyword evidence="2" id="KW-0238">DNA-binding</keyword>
<evidence type="ECO:0000313" key="5">
    <source>
        <dbReference type="EMBL" id="QJF53120.1"/>
    </source>
</evidence>
<evidence type="ECO:0000256" key="2">
    <source>
        <dbReference type="ARBA" id="ARBA00023125"/>
    </source>
</evidence>
<dbReference type="CDD" id="cd07377">
    <property type="entry name" value="WHTH_GntR"/>
    <property type="match status" value="1"/>
</dbReference>
<reference evidence="5 6" key="1">
    <citation type="submission" date="2020-02" db="EMBL/GenBank/DDBJ databases">
        <title>Genome sequence of Roseobacter ponti.</title>
        <authorList>
            <person name="Hollensteiner J."/>
            <person name="Schneider D."/>
            <person name="Poehlein A."/>
            <person name="Daniel R."/>
        </authorList>
    </citation>
    <scope>NUCLEOTIDE SEQUENCE [LARGE SCALE GENOMIC DNA]</scope>
    <source>
        <strain evidence="5 6">DSM 106830</strain>
    </source>
</reference>
<dbReference type="EMBL" id="CP048788">
    <property type="protein sequence ID" value="QJF53120.1"/>
    <property type="molecule type" value="Genomic_DNA"/>
</dbReference>
<dbReference type="PRINTS" id="PR00035">
    <property type="entry name" value="HTHGNTR"/>
</dbReference>
<evidence type="ECO:0000259" key="4">
    <source>
        <dbReference type="PROSITE" id="PS50949"/>
    </source>
</evidence>
<dbReference type="InterPro" id="IPR036390">
    <property type="entry name" value="WH_DNA-bd_sf"/>
</dbReference>
<evidence type="ECO:0000256" key="3">
    <source>
        <dbReference type="ARBA" id="ARBA00023163"/>
    </source>
</evidence>
<accession>A0A858SXY9</accession>
<dbReference type="SUPFAM" id="SSF48008">
    <property type="entry name" value="GntR ligand-binding domain-like"/>
    <property type="match status" value="1"/>
</dbReference>
<organism evidence="5 6">
    <name type="scientific">Roseobacter ponti</name>
    <dbReference type="NCBI Taxonomy" id="1891787"/>
    <lineage>
        <taxon>Bacteria</taxon>
        <taxon>Pseudomonadati</taxon>
        <taxon>Pseudomonadota</taxon>
        <taxon>Alphaproteobacteria</taxon>
        <taxon>Rhodobacterales</taxon>
        <taxon>Roseobacteraceae</taxon>
        <taxon>Roseobacter</taxon>
    </lineage>
</organism>
<evidence type="ECO:0000313" key="6">
    <source>
        <dbReference type="Proteomes" id="UP000503308"/>
    </source>
</evidence>
<dbReference type="KEGG" id="rpon:G3256_05255"/>
<dbReference type="PANTHER" id="PTHR43537:SF5">
    <property type="entry name" value="UXU OPERON TRANSCRIPTIONAL REGULATOR"/>
    <property type="match status" value="1"/>
</dbReference>
<protein>
    <submittedName>
        <fullName evidence="5">FadR family transcriptional regulator</fullName>
    </submittedName>
</protein>
<dbReference type="InterPro" id="IPR036388">
    <property type="entry name" value="WH-like_DNA-bd_sf"/>
</dbReference>
<dbReference type="PROSITE" id="PS50949">
    <property type="entry name" value="HTH_GNTR"/>
    <property type="match status" value="1"/>
</dbReference>
<dbReference type="AlphaFoldDB" id="A0A858SXY9"/>
<name>A0A858SXY9_9RHOB</name>
<gene>
    <name evidence="5" type="ORF">G3256_05255</name>
</gene>
<dbReference type="Pfam" id="PF00392">
    <property type="entry name" value="GntR"/>
    <property type="match status" value="1"/>
</dbReference>
<dbReference type="InterPro" id="IPR011711">
    <property type="entry name" value="GntR_C"/>
</dbReference>
<dbReference type="GO" id="GO:0003700">
    <property type="term" value="F:DNA-binding transcription factor activity"/>
    <property type="evidence" value="ECO:0007669"/>
    <property type="project" value="InterPro"/>
</dbReference>
<proteinExistence type="predicted"/>